<evidence type="ECO:0000259" key="2">
    <source>
        <dbReference type="Pfam" id="PF00975"/>
    </source>
</evidence>
<dbReference type="STRING" id="630515.SAMN04489812_3361"/>
<dbReference type="InterPro" id="IPR001031">
    <property type="entry name" value="Thioesterase"/>
</dbReference>
<comment type="similarity">
    <text evidence="1">Belongs to the thioesterase family.</text>
</comment>
<proteinExistence type="inferred from homology"/>
<evidence type="ECO:0000313" key="4">
    <source>
        <dbReference type="Proteomes" id="UP000199103"/>
    </source>
</evidence>
<dbReference type="Pfam" id="PF00975">
    <property type="entry name" value="Thioesterase"/>
    <property type="match status" value="1"/>
</dbReference>
<protein>
    <submittedName>
        <fullName evidence="3">Surfactin synthase thioesterase subunit</fullName>
    </submittedName>
</protein>
<dbReference type="RefSeq" id="WP_091526627.1">
    <property type="nucleotide sequence ID" value="NZ_LT629772.1"/>
</dbReference>
<dbReference type="OrthoDB" id="4169718at2"/>
<dbReference type="PANTHER" id="PTHR11487:SF0">
    <property type="entry name" value="S-ACYL FATTY ACID SYNTHASE THIOESTERASE, MEDIUM CHAIN"/>
    <property type="match status" value="1"/>
</dbReference>
<sequence length="261" mass="28288">MITSALNPWVTRSAPRPDATTRLFCLPYAGAGAGAFRGWAEALGRLADVEVLPIRLPGRESRLAEPPQTDIGELTDAIADCMDRTTVLFGHSVGARMAFEVSRELRRRGRPLPAALLVSGCPAPQLPVECRDDSTLDDEAFARRVLGMGGIPEAILADPELRDLLMPAIRADFGYVDHYRYTAGPPLPMPITAFSGDRDPEAPPPAVQQWSEQSSAAFRHHTLPGNHFFLHSSVDPLQRMISTAIAEVNRSRSSKPTATAG</sequence>
<feature type="domain" description="Thioesterase" evidence="2">
    <location>
        <begin position="22"/>
        <end position="242"/>
    </location>
</feature>
<accession>A0A1H1VVP0</accession>
<dbReference type="InterPro" id="IPR012223">
    <property type="entry name" value="TEII"/>
</dbReference>
<dbReference type="InterPro" id="IPR029058">
    <property type="entry name" value="AB_hydrolase_fold"/>
</dbReference>
<dbReference type="GO" id="GO:0008610">
    <property type="term" value="P:lipid biosynthetic process"/>
    <property type="evidence" value="ECO:0007669"/>
    <property type="project" value="TreeGrafter"/>
</dbReference>
<reference evidence="3 4" key="1">
    <citation type="submission" date="2016-10" db="EMBL/GenBank/DDBJ databases">
        <authorList>
            <person name="de Groot N.N."/>
        </authorList>
    </citation>
    <scope>NUCLEOTIDE SEQUENCE [LARGE SCALE GENOMIC DNA]</scope>
    <source>
        <strain evidence="3 4">DSM 21800</strain>
    </source>
</reference>
<dbReference type="EMBL" id="LT629772">
    <property type="protein sequence ID" value="SDS88551.1"/>
    <property type="molecule type" value="Genomic_DNA"/>
</dbReference>
<gene>
    <name evidence="3" type="ORF">SAMN04489812_3361</name>
</gene>
<dbReference type="Proteomes" id="UP000199103">
    <property type="component" value="Chromosome I"/>
</dbReference>
<dbReference type="Gene3D" id="3.40.50.1820">
    <property type="entry name" value="alpha/beta hydrolase"/>
    <property type="match status" value="1"/>
</dbReference>
<dbReference type="SUPFAM" id="SSF53474">
    <property type="entry name" value="alpha/beta-Hydrolases"/>
    <property type="match status" value="1"/>
</dbReference>
<evidence type="ECO:0000313" key="3">
    <source>
        <dbReference type="EMBL" id="SDS88551.1"/>
    </source>
</evidence>
<name>A0A1H1VVP0_9ACTN</name>
<organism evidence="3 4">
    <name type="scientific">Microlunatus soli</name>
    <dbReference type="NCBI Taxonomy" id="630515"/>
    <lineage>
        <taxon>Bacteria</taxon>
        <taxon>Bacillati</taxon>
        <taxon>Actinomycetota</taxon>
        <taxon>Actinomycetes</taxon>
        <taxon>Propionibacteriales</taxon>
        <taxon>Propionibacteriaceae</taxon>
        <taxon>Microlunatus</taxon>
    </lineage>
</organism>
<keyword evidence="4" id="KW-1185">Reference proteome</keyword>
<evidence type="ECO:0000256" key="1">
    <source>
        <dbReference type="ARBA" id="ARBA00007169"/>
    </source>
</evidence>
<dbReference type="AlphaFoldDB" id="A0A1H1VVP0"/>
<dbReference type="PANTHER" id="PTHR11487">
    <property type="entry name" value="THIOESTERASE"/>
    <property type="match status" value="1"/>
</dbReference>